<sequence length="278" mass="31782">MYIRDHLSQFYARYADENGLTVSQVSSQASRWDLQQWQNAVKQTDMSDWPSEAFSRVKAYNAQTHIDKKHILAALMGLAVIRMTVKNQRNIERRIELDANTELKRMENAFKLSTTQQKRASSVLTQPSTRAIWSQNLWIDSDNLANDIESLVNKHIKHGMSLQDMENMLADHANTAQFKTSQSIADRVKQMEFNARRIVRTESARLIDHVNMTTYRLAGVQYVDWVNEPGACQRCQGLADGSPYAINDAPDIPDDSHPNCRCHKTPASDSNFVNFSIY</sequence>
<proteinExistence type="predicted"/>
<organism evidence="1 2">
    <name type="scientific">Secundilactobacillus kimchicus JCM 15530</name>
    <dbReference type="NCBI Taxonomy" id="1302272"/>
    <lineage>
        <taxon>Bacteria</taxon>
        <taxon>Bacillati</taxon>
        <taxon>Bacillota</taxon>
        <taxon>Bacilli</taxon>
        <taxon>Lactobacillales</taxon>
        <taxon>Lactobacillaceae</taxon>
        <taxon>Secundilactobacillus</taxon>
    </lineage>
</organism>
<evidence type="ECO:0000313" key="2">
    <source>
        <dbReference type="Proteomes" id="UP000050911"/>
    </source>
</evidence>
<evidence type="ECO:0000313" key="1">
    <source>
        <dbReference type="EMBL" id="KRK48179.1"/>
    </source>
</evidence>
<gene>
    <name evidence="1" type="ORF">FC96_GL001916</name>
</gene>
<comment type="caution">
    <text evidence="1">The sequence shown here is derived from an EMBL/GenBank/DDBJ whole genome shotgun (WGS) entry which is preliminary data.</text>
</comment>
<accession>A0A0R1HUG6</accession>
<reference evidence="1 2" key="1">
    <citation type="journal article" date="2015" name="Genome Announc.">
        <title>Expanding the biotechnology potential of lactobacilli through comparative genomics of 213 strains and associated genera.</title>
        <authorList>
            <person name="Sun Z."/>
            <person name="Harris H.M."/>
            <person name="McCann A."/>
            <person name="Guo C."/>
            <person name="Argimon S."/>
            <person name="Zhang W."/>
            <person name="Yang X."/>
            <person name="Jeffery I.B."/>
            <person name="Cooney J.C."/>
            <person name="Kagawa T.F."/>
            <person name="Liu W."/>
            <person name="Song Y."/>
            <person name="Salvetti E."/>
            <person name="Wrobel A."/>
            <person name="Rasinkangas P."/>
            <person name="Parkhill J."/>
            <person name="Rea M.C."/>
            <person name="O'Sullivan O."/>
            <person name="Ritari J."/>
            <person name="Douillard F.P."/>
            <person name="Paul Ross R."/>
            <person name="Yang R."/>
            <person name="Briner A.E."/>
            <person name="Felis G.E."/>
            <person name="de Vos W.M."/>
            <person name="Barrangou R."/>
            <person name="Klaenhammer T.R."/>
            <person name="Caufield P.W."/>
            <person name="Cui Y."/>
            <person name="Zhang H."/>
            <person name="O'Toole P.W."/>
        </authorList>
    </citation>
    <scope>NUCLEOTIDE SEQUENCE [LARGE SCALE GENOMIC DNA]</scope>
    <source>
        <strain evidence="1 2">JCM 15530</strain>
    </source>
</reference>
<dbReference type="PATRIC" id="fig|1302272.5.peg.1953"/>
<dbReference type="AlphaFoldDB" id="A0A0R1HUG6"/>
<dbReference type="EMBL" id="AZCX01000004">
    <property type="protein sequence ID" value="KRK48179.1"/>
    <property type="molecule type" value="Genomic_DNA"/>
</dbReference>
<dbReference type="STRING" id="1302272.FC96_GL001916"/>
<name>A0A0R1HUG6_9LACO</name>
<protein>
    <submittedName>
        <fullName evidence="1">Phage Mu protein F like protein</fullName>
    </submittedName>
</protein>
<dbReference type="Proteomes" id="UP000050911">
    <property type="component" value="Unassembled WGS sequence"/>
</dbReference>
<keyword evidence="2" id="KW-1185">Reference proteome</keyword>